<evidence type="ECO:0000256" key="1">
    <source>
        <dbReference type="PROSITE-ProRule" id="PRU01373"/>
    </source>
</evidence>
<dbReference type="PROSITE" id="PS52029">
    <property type="entry name" value="LD_TPASE"/>
    <property type="match status" value="1"/>
</dbReference>
<evidence type="ECO:0000313" key="4">
    <source>
        <dbReference type="EMBL" id="MBW6530517.1"/>
    </source>
</evidence>
<keyword evidence="1" id="KW-0573">Peptidoglycan synthesis</keyword>
<keyword evidence="1" id="KW-0133">Cell shape</keyword>
<dbReference type="CDD" id="cd16913">
    <property type="entry name" value="YkuD_like"/>
    <property type="match status" value="1"/>
</dbReference>
<feature type="active site" description="Nucleophile" evidence="1">
    <location>
        <position position="93"/>
    </location>
</feature>
<evidence type="ECO:0000313" key="5">
    <source>
        <dbReference type="Proteomes" id="UP000759103"/>
    </source>
</evidence>
<feature type="compositionally biased region" description="Acidic residues" evidence="2">
    <location>
        <begin position="132"/>
        <end position="141"/>
    </location>
</feature>
<dbReference type="EMBL" id="JAHXZN010000001">
    <property type="protein sequence ID" value="MBW6530517.1"/>
    <property type="molecule type" value="Genomic_DNA"/>
</dbReference>
<comment type="pathway">
    <text evidence="1">Cell wall biogenesis; peptidoglycan biosynthesis.</text>
</comment>
<organism evidence="4 5">
    <name type="scientific">Sphingomonas citri</name>
    <dbReference type="NCBI Taxonomy" id="2862499"/>
    <lineage>
        <taxon>Bacteria</taxon>
        <taxon>Pseudomonadati</taxon>
        <taxon>Pseudomonadota</taxon>
        <taxon>Alphaproteobacteria</taxon>
        <taxon>Sphingomonadales</taxon>
        <taxon>Sphingomonadaceae</taxon>
        <taxon>Sphingomonas</taxon>
    </lineage>
</organism>
<accession>A0ABS7BM27</accession>
<dbReference type="InterPro" id="IPR005490">
    <property type="entry name" value="LD_TPept_cat_dom"/>
</dbReference>
<name>A0ABS7BM27_9SPHN</name>
<dbReference type="Proteomes" id="UP000759103">
    <property type="component" value="Unassembled WGS sequence"/>
</dbReference>
<evidence type="ECO:0000256" key="2">
    <source>
        <dbReference type="SAM" id="MobiDB-lite"/>
    </source>
</evidence>
<protein>
    <recommendedName>
        <fullName evidence="3">L,D-TPase catalytic domain-containing protein</fullName>
    </recommendedName>
</protein>
<comment type="caution">
    <text evidence="4">The sequence shown here is derived from an EMBL/GenBank/DDBJ whole genome shotgun (WGS) entry which is preliminary data.</text>
</comment>
<proteinExistence type="predicted"/>
<keyword evidence="1" id="KW-0961">Cell wall biogenesis/degradation</keyword>
<evidence type="ECO:0000259" key="3">
    <source>
        <dbReference type="PROSITE" id="PS52029"/>
    </source>
</evidence>
<keyword evidence="5" id="KW-1185">Reference proteome</keyword>
<sequence>MSAAHGNPNGVSTQPFGDTPLGGYRIPQVLRSGAGTTHPADVYGSVGVIVLDPVSGDAEVAQDNGRTGLLIHAGRQVATPTPLPGHLRPTNGCIRILEPDLAALIQAMRDNAFLFPGGVTVQVGSAGPAGITDEDVDDGDPPDFNGTPILP</sequence>
<feature type="region of interest" description="Disordered" evidence="2">
    <location>
        <begin position="126"/>
        <end position="151"/>
    </location>
</feature>
<reference evidence="4 5" key="1">
    <citation type="submission" date="2021-07" db="EMBL/GenBank/DDBJ databases">
        <title>Sphingomonas sp.</title>
        <authorList>
            <person name="Feng G."/>
            <person name="Li J."/>
            <person name="Pan M."/>
        </authorList>
    </citation>
    <scope>NUCLEOTIDE SEQUENCE [LARGE SCALE GENOMIC DNA]</scope>
    <source>
        <strain evidence="4 5">RRHST34</strain>
    </source>
</reference>
<feature type="active site" description="Proton donor/acceptor" evidence="1">
    <location>
        <position position="72"/>
    </location>
</feature>
<gene>
    <name evidence="4" type="ORF">KZ820_07190</name>
</gene>
<feature type="domain" description="L,D-TPase catalytic" evidence="3">
    <location>
        <begin position="1"/>
        <end position="124"/>
    </location>
</feature>